<evidence type="ECO:0000259" key="4">
    <source>
        <dbReference type="Pfam" id="PF25917"/>
    </source>
</evidence>
<dbReference type="InterPro" id="IPR058624">
    <property type="entry name" value="MdtA-like_HH"/>
</dbReference>
<reference evidence="8" key="1">
    <citation type="submission" date="2018-05" db="EMBL/GenBank/DDBJ databases">
        <authorList>
            <person name="Li Y."/>
        </authorList>
    </citation>
    <scope>NUCLEOTIDE SEQUENCE [LARGE SCALE GENOMIC DNA]</scope>
    <source>
        <strain evidence="8">3d-2-2</strain>
    </source>
</reference>
<dbReference type="SUPFAM" id="SSF111369">
    <property type="entry name" value="HlyD-like secretion proteins"/>
    <property type="match status" value="1"/>
</dbReference>
<evidence type="ECO:0000313" key="7">
    <source>
        <dbReference type="EMBL" id="PWF24086.1"/>
    </source>
</evidence>
<dbReference type="Pfam" id="PF25954">
    <property type="entry name" value="Beta-barrel_RND_2"/>
    <property type="match status" value="1"/>
</dbReference>
<dbReference type="PANTHER" id="PTHR30469">
    <property type="entry name" value="MULTIDRUG RESISTANCE PROTEIN MDTA"/>
    <property type="match status" value="1"/>
</dbReference>
<evidence type="ECO:0000313" key="8">
    <source>
        <dbReference type="Proteomes" id="UP000245212"/>
    </source>
</evidence>
<gene>
    <name evidence="7" type="ORF">DD235_07185</name>
</gene>
<keyword evidence="2" id="KW-0732">Signal</keyword>
<dbReference type="Pfam" id="PF25917">
    <property type="entry name" value="BSH_RND"/>
    <property type="match status" value="1"/>
</dbReference>
<dbReference type="Pfam" id="PF25876">
    <property type="entry name" value="HH_MFP_RND"/>
    <property type="match status" value="1"/>
</dbReference>
<feature type="chain" id="PRO_5016117933" evidence="2">
    <location>
        <begin position="29"/>
        <end position="363"/>
    </location>
</feature>
<name>A0A2V1K1U5_9BURK</name>
<dbReference type="PANTHER" id="PTHR30469:SF11">
    <property type="entry name" value="BLL4320 PROTEIN"/>
    <property type="match status" value="1"/>
</dbReference>
<dbReference type="RefSeq" id="WP_109061364.1">
    <property type="nucleotide sequence ID" value="NZ_QETA01000002.1"/>
</dbReference>
<feature type="domain" description="YknX-like C-terminal permuted SH3-like" evidence="6">
    <location>
        <begin position="291"/>
        <end position="359"/>
    </location>
</feature>
<accession>A0A2V1K1U5</accession>
<dbReference type="Gene3D" id="2.40.420.20">
    <property type="match status" value="1"/>
</dbReference>
<dbReference type="Pfam" id="PF25989">
    <property type="entry name" value="YknX_C"/>
    <property type="match status" value="1"/>
</dbReference>
<dbReference type="InterPro" id="IPR006143">
    <property type="entry name" value="RND_pump_MFP"/>
</dbReference>
<dbReference type="GO" id="GO:0015562">
    <property type="term" value="F:efflux transmembrane transporter activity"/>
    <property type="evidence" value="ECO:0007669"/>
    <property type="project" value="TreeGrafter"/>
</dbReference>
<evidence type="ECO:0000259" key="5">
    <source>
        <dbReference type="Pfam" id="PF25954"/>
    </source>
</evidence>
<evidence type="ECO:0000259" key="6">
    <source>
        <dbReference type="Pfam" id="PF25989"/>
    </source>
</evidence>
<protein>
    <submittedName>
        <fullName evidence="7">Efflux transporter periplasmic adaptor subunit</fullName>
    </submittedName>
</protein>
<organism evidence="7 8">
    <name type="scientific">Corticimicrobacter populi</name>
    <dbReference type="NCBI Taxonomy" id="2175229"/>
    <lineage>
        <taxon>Bacteria</taxon>
        <taxon>Pseudomonadati</taxon>
        <taxon>Pseudomonadota</taxon>
        <taxon>Betaproteobacteria</taxon>
        <taxon>Burkholderiales</taxon>
        <taxon>Alcaligenaceae</taxon>
        <taxon>Corticimicrobacter</taxon>
    </lineage>
</organism>
<dbReference type="GO" id="GO:1990281">
    <property type="term" value="C:efflux pump complex"/>
    <property type="evidence" value="ECO:0007669"/>
    <property type="project" value="TreeGrafter"/>
</dbReference>
<dbReference type="FunFam" id="2.40.30.170:FF:000010">
    <property type="entry name" value="Efflux RND transporter periplasmic adaptor subunit"/>
    <property type="match status" value="1"/>
</dbReference>
<feature type="domain" description="CusB-like beta-barrel" evidence="5">
    <location>
        <begin position="213"/>
        <end position="284"/>
    </location>
</feature>
<sequence length="363" mass="38052">MKKHTLWGLAVVAALAVGVVLGSRFAPAGPAATDAAVLDGASPASAPARQAPVTVRVAPVSSQAFTQRLTAVGSLRADESVVLRPEVAGRVQFIGFREGQPVEKGQVLFRLDDATARAELAQADAALALARSQHGRARELSRQGFVSQQALDDAASQLRVQQAALEAARVRLDKTVLRAPFDGVIGLRSVSVGDYVTAGQDLVALQALDPLKLDFKVPEQYLAHVAEGQQLDIQVDALPGQTRTGRVFAISPTVDANGRSVWLRAEVENGDGALRPGLFARVALLLSSYQGLAVPEAALAPSGDGQYVYVVAGDEARQVAVTLGQRRDGMVEVAGDLASGDVVIVAGLQRISDGVPVRVQVRE</sequence>
<comment type="caution">
    <text evidence="7">The sequence shown here is derived from an EMBL/GenBank/DDBJ whole genome shotgun (WGS) entry which is preliminary data.</text>
</comment>
<dbReference type="InterPro" id="IPR058792">
    <property type="entry name" value="Beta-barrel_RND_2"/>
</dbReference>
<dbReference type="AlphaFoldDB" id="A0A2V1K1U5"/>
<dbReference type="Gene3D" id="2.40.30.170">
    <property type="match status" value="1"/>
</dbReference>
<dbReference type="Gene3D" id="1.10.287.470">
    <property type="entry name" value="Helix hairpin bin"/>
    <property type="match status" value="1"/>
</dbReference>
<dbReference type="EMBL" id="QETA01000002">
    <property type="protein sequence ID" value="PWF24086.1"/>
    <property type="molecule type" value="Genomic_DNA"/>
</dbReference>
<dbReference type="InterPro" id="IPR058637">
    <property type="entry name" value="YknX-like_C"/>
</dbReference>
<feature type="domain" description="Multidrug resistance protein MdtA-like barrel-sandwich hybrid" evidence="4">
    <location>
        <begin position="80"/>
        <end position="202"/>
    </location>
</feature>
<dbReference type="InterPro" id="IPR058625">
    <property type="entry name" value="MdtA-like_BSH"/>
</dbReference>
<evidence type="ECO:0000259" key="3">
    <source>
        <dbReference type="Pfam" id="PF25876"/>
    </source>
</evidence>
<feature type="signal peptide" evidence="2">
    <location>
        <begin position="1"/>
        <end position="28"/>
    </location>
</feature>
<dbReference type="NCBIfam" id="TIGR01730">
    <property type="entry name" value="RND_mfp"/>
    <property type="match status" value="1"/>
</dbReference>
<feature type="domain" description="Multidrug resistance protein MdtA-like alpha-helical hairpin" evidence="3">
    <location>
        <begin position="114"/>
        <end position="173"/>
    </location>
</feature>
<comment type="similarity">
    <text evidence="1">Belongs to the membrane fusion protein (MFP) (TC 8.A.1) family.</text>
</comment>
<dbReference type="Proteomes" id="UP000245212">
    <property type="component" value="Unassembled WGS sequence"/>
</dbReference>
<evidence type="ECO:0000256" key="2">
    <source>
        <dbReference type="SAM" id="SignalP"/>
    </source>
</evidence>
<keyword evidence="8" id="KW-1185">Reference proteome</keyword>
<proteinExistence type="inferred from homology"/>
<dbReference type="Gene3D" id="2.40.50.100">
    <property type="match status" value="1"/>
</dbReference>
<evidence type="ECO:0000256" key="1">
    <source>
        <dbReference type="ARBA" id="ARBA00009477"/>
    </source>
</evidence>